<comment type="catalytic activity">
    <reaction evidence="1">
        <text>ATP + protein L-histidine = ADP + protein N-phospho-L-histidine.</text>
        <dbReference type="EC" id="2.7.13.3"/>
    </reaction>
</comment>
<evidence type="ECO:0000313" key="16">
    <source>
        <dbReference type="Proteomes" id="UP000545386"/>
    </source>
</evidence>
<evidence type="ECO:0000256" key="4">
    <source>
        <dbReference type="ARBA" id="ARBA00022553"/>
    </source>
</evidence>
<dbReference type="GO" id="GO:0005886">
    <property type="term" value="C:plasma membrane"/>
    <property type="evidence" value="ECO:0007669"/>
    <property type="project" value="TreeGrafter"/>
</dbReference>
<dbReference type="EMBL" id="JACJUU010000001">
    <property type="protein sequence ID" value="MBC2768320.1"/>
    <property type="molecule type" value="Genomic_DNA"/>
</dbReference>
<evidence type="ECO:0000256" key="9">
    <source>
        <dbReference type="ARBA" id="ARBA00022840"/>
    </source>
</evidence>
<dbReference type="CDD" id="cd00075">
    <property type="entry name" value="HATPase"/>
    <property type="match status" value="1"/>
</dbReference>
<evidence type="ECO:0000259" key="14">
    <source>
        <dbReference type="PROSITE" id="PS50109"/>
    </source>
</evidence>
<comment type="caution">
    <text evidence="15">The sequence shown here is derived from an EMBL/GenBank/DDBJ whole genome shotgun (WGS) entry which is preliminary data.</text>
</comment>
<keyword evidence="9" id="KW-0067">ATP-binding</keyword>
<gene>
    <name evidence="15" type="ORF">GTU67_00125</name>
</gene>
<dbReference type="InterPro" id="IPR003661">
    <property type="entry name" value="HisK_dim/P_dom"/>
</dbReference>
<keyword evidence="5" id="KW-0808">Transferase</keyword>
<keyword evidence="16" id="KW-1185">Reference proteome</keyword>
<keyword evidence="11" id="KW-0902">Two-component regulatory system</keyword>
<keyword evidence="6 13" id="KW-0812">Transmembrane</keyword>
<keyword evidence="8 15" id="KW-0418">Kinase</keyword>
<reference evidence="15 16" key="1">
    <citation type="submission" date="2020-08" db="EMBL/GenBank/DDBJ databases">
        <title>Paraeoetvoesia sp. YC-7-48 draft genome sequence.</title>
        <authorList>
            <person name="Yao L."/>
        </authorList>
    </citation>
    <scope>NUCLEOTIDE SEQUENCE [LARGE SCALE GENOMIC DNA]</scope>
    <source>
        <strain evidence="16">YC-7-48</strain>
    </source>
</reference>
<dbReference type="PANTHER" id="PTHR45436:SF14">
    <property type="entry name" value="SENSOR PROTEIN QSEC"/>
    <property type="match status" value="1"/>
</dbReference>
<dbReference type="EC" id="2.7.13.3" evidence="3"/>
<dbReference type="CDD" id="cd00082">
    <property type="entry name" value="HisKA"/>
    <property type="match status" value="1"/>
</dbReference>
<dbReference type="Pfam" id="PF02518">
    <property type="entry name" value="HATPase_c"/>
    <property type="match status" value="1"/>
</dbReference>
<proteinExistence type="predicted"/>
<evidence type="ECO:0000256" key="11">
    <source>
        <dbReference type="ARBA" id="ARBA00023012"/>
    </source>
</evidence>
<dbReference type="SMART" id="SM00387">
    <property type="entry name" value="HATPase_c"/>
    <property type="match status" value="1"/>
</dbReference>
<feature type="transmembrane region" description="Helical" evidence="13">
    <location>
        <begin position="90"/>
        <end position="110"/>
    </location>
</feature>
<protein>
    <recommendedName>
        <fullName evidence="3">histidine kinase</fullName>
        <ecNumber evidence="3">2.7.13.3</ecNumber>
    </recommendedName>
</protein>
<dbReference type="InterPro" id="IPR036890">
    <property type="entry name" value="HATPase_C_sf"/>
</dbReference>
<dbReference type="AlphaFoldDB" id="A0A842HLV5"/>
<accession>A0A842HLV5</accession>
<evidence type="ECO:0000313" key="15">
    <source>
        <dbReference type="EMBL" id="MBC2768320.1"/>
    </source>
</evidence>
<evidence type="ECO:0000256" key="6">
    <source>
        <dbReference type="ARBA" id="ARBA00022692"/>
    </source>
</evidence>
<evidence type="ECO:0000256" key="13">
    <source>
        <dbReference type="SAM" id="Phobius"/>
    </source>
</evidence>
<feature type="transmembrane region" description="Helical" evidence="13">
    <location>
        <begin position="58"/>
        <end position="78"/>
    </location>
</feature>
<keyword evidence="10 13" id="KW-1133">Transmembrane helix</keyword>
<evidence type="ECO:0000256" key="7">
    <source>
        <dbReference type="ARBA" id="ARBA00022741"/>
    </source>
</evidence>
<evidence type="ECO:0000256" key="5">
    <source>
        <dbReference type="ARBA" id="ARBA00022679"/>
    </source>
</evidence>
<keyword evidence="7" id="KW-0547">Nucleotide-binding</keyword>
<comment type="subcellular location">
    <subcellularLocation>
        <location evidence="2">Membrane</location>
        <topology evidence="2">Multi-pass membrane protein</topology>
    </subcellularLocation>
</comment>
<feature type="domain" description="Histidine kinase" evidence="14">
    <location>
        <begin position="174"/>
        <end position="387"/>
    </location>
</feature>
<evidence type="ECO:0000256" key="2">
    <source>
        <dbReference type="ARBA" id="ARBA00004141"/>
    </source>
</evidence>
<keyword evidence="4" id="KW-0597">Phosphoprotein</keyword>
<dbReference type="Gene3D" id="3.30.565.10">
    <property type="entry name" value="Histidine kinase-like ATPase, C-terminal domain"/>
    <property type="match status" value="1"/>
</dbReference>
<dbReference type="SMART" id="SM00388">
    <property type="entry name" value="HisKA"/>
    <property type="match status" value="1"/>
</dbReference>
<dbReference type="Gene3D" id="1.10.287.130">
    <property type="match status" value="1"/>
</dbReference>
<evidence type="ECO:0000256" key="3">
    <source>
        <dbReference type="ARBA" id="ARBA00012438"/>
    </source>
</evidence>
<evidence type="ECO:0000256" key="12">
    <source>
        <dbReference type="ARBA" id="ARBA00023136"/>
    </source>
</evidence>
<dbReference type="InterPro" id="IPR050428">
    <property type="entry name" value="TCS_sensor_his_kinase"/>
</dbReference>
<dbReference type="PANTHER" id="PTHR45436">
    <property type="entry name" value="SENSOR HISTIDINE KINASE YKOH"/>
    <property type="match status" value="1"/>
</dbReference>
<dbReference type="SUPFAM" id="SSF55874">
    <property type="entry name" value="ATPase domain of HSP90 chaperone/DNA topoisomerase II/histidine kinase"/>
    <property type="match status" value="1"/>
</dbReference>
<dbReference type="InterPro" id="IPR036097">
    <property type="entry name" value="HisK_dim/P_sf"/>
</dbReference>
<organism evidence="15 16">
    <name type="scientific">Pusillimonas minor</name>
    <dbReference type="NCBI Taxonomy" id="2697024"/>
    <lineage>
        <taxon>Bacteria</taxon>
        <taxon>Pseudomonadati</taxon>
        <taxon>Pseudomonadota</taxon>
        <taxon>Betaproteobacteria</taxon>
        <taxon>Burkholderiales</taxon>
        <taxon>Alcaligenaceae</taxon>
        <taxon>Pusillimonas</taxon>
    </lineage>
</organism>
<sequence>MLSKSIFTVCVSASRVQASVSRRYAASAICSTLKRPEQLLFRRILPRGSLARHLTLRLLPPIMALVAVDLTVTWVITSRINLAVWVLRDIFWMMLAGQVLLVALIAWVLVSGVRSGLRSFNALSEEIRERSIDDLQPLRVDGVATEIVPVVNHINDLLLRLNASMQAQKRFIGSAAHQLRTPLSGLKLECELMLAGELPPDVRQRAERIKAVTDRMIRLGQQLLVLARADSTLAVRESFQRINLAEWVRETAGEWVPAALQHKIELHLHAPDSPVWIDGDPLLLEELLGNLIDNALRYGKGATQITLHVTANPPSFSVEDDGPGIALVDQARVFEAFYRSDSATTEGSGLGLAIVREIASAHGAWLSLSSRPDFEGTRIGVVFPGPRKGANLSRHD</sequence>
<dbReference type="InterPro" id="IPR004358">
    <property type="entry name" value="Sig_transdc_His_kin-like_C"/>
</dbReference>
<dbReference type="InterPro" id="IPR005467">
    <property type="entry name" value="His_kinase_dom"/>
</dbReference>
<evidence type="ECO:0000256" key="10">
    <source>
        <dbReference type="ARBA" id="ARBA00022989"/>
    </source>
</evidence>
<dbReference type="SUPFAM" id="SSF47384">
    <property type="entry name" value="Homodimeric domain of signal transducing histidine kinase"/>
    <property type="match status" value="1"/>
</dbReference>
<dbReference type="InterPro" id="IPR003594">
    <property type="entry name" value="HATPase_dom"/>
</dbReference>
<evidence type="ECO:0000256" key="1">
    <source>
        <dbReference type="ARBA" id="ARBA00000085"/>
    </source>
</evidence>
<evidence type="ECO:0000256" key="8">
    <source>
        <dbReference type="ARBA" id="ARBA00022777"/>
    </source>
</evidence>
<dbReference type="Proteomes" id="UP000545386">
    <property type="component" value="Unassembled WGS sequence"/>
</dbReference>
<dbReference type="Pfam" id="PF00512">
    <property type="entry name" value="HisKA"/>
    <property type="match status" value="1"/>
</dbReference>
<dbReference type="PRINTS" id="PR00344">
    <property type="entry name" value="BCTRLSENSOR"/>
</dbReference>
<keyword evidence="12 13" id="KW-0472">Membrane</keyword>
<dbReference type="GO" id="GO:0000155">
    <property type="term" value="F:phosphorelay sensor kinase activity"/>
    <property type="evidence" value="ECO:0007669"/>
    <property type="project" value="InterPro"/>
</dbReference>
<name>A0A842HLV5_9BURK</name>
<dbReference type="GO" id="GO:0005524">
    <property type="term" value="F:ATP binding"/>
    <property type="evidence" value="ECO:0007669"/>
    <property type="project" value="UniProtKB-KW"/>
</dbReference>
<dbReference type="PROSITE" id="PS50109">
    <property type="entry name" value="HIS_KIN"/>
    <property type="match status" value="1"/>
</dbReference>